<dbReference type="Gene3D" id="1.25.40.10">
    <property type="entry name" value="Tetratricopeptide repeat domain"/>
    <property type="match status" value="1"/>
</dbReference>
<feature type="compositionally biased region" description="Low complexity" evidence="1">
    <location>
        <begin position="511"/>
        <end position="521"/>
    </location>
</feature>
<reference evidence="3" key="1">
    <citation type="journal article" date="2015" name="PLoS Genet.">
        <title>Genome Sequence and Transcriptome Analyses of Chrysochromulina tobin: Metabolic Tools for Enhanced Algal Fitness in the Prominent Order Prymnesiales (Haptophyceae).</title>
        <authorList>
            <person name="Hovde B.T."/>
            <person name="Deodato C.R."/>
            <person name="Hunsperger H.M."/>
            <person name="Ryken S.A."/>
            <person name="Yost W."/>
            <person name="Jha R.K."/>
            <person name="Patterson J."/>
            <person name="Monnat R.J. Jr."/>
            <person name="Barlow S.B."/>
            <person name="Starkenburg S.R."/>
            <person name="Cattolico R.A."/>
        </authorList>
    </citation>
    <scope>NUCLEOTIDE SEQUENCE</scope>
    <source>
        <strain evidence="3">CCMP291</strain>
    </source>
</reference>
<evidence type="ECO:0000313" key="2">
    <source>
        <dbReference type="EMBL" id="KOO22369.1"/>
    </source>
</evidence>
<evidence type="ECO:0000313" key="3">
    <source>
        <dbReference type="Proteomes" id="UP000037460"/>
    </source>
</evidence>
<evidence type="ECO:0000256" key="1">
    <source>
        <dbReference type="SAM" id="MobiDB-lite"/>
    </source>
</evidence>
<sequence>MVPSRVSVLHLQQLARRSPPLLALASYRGAASLAVPIGAALGAALGAAVPLARWLSRETPVDETPIECVARAGRLLTSADGRARAAAWARLRSVLETDDSARSSLGAMMEAIGASAVEGSEAQRALLDEALSAGVRPCSAVLNVMLAQLQVEGHDRPALEKLQVELRAHGAVADAETGAVLAREGEALKLARTRELHRVLTLPRSASGAEESAAWAIFERLLARNQVRPAHLRVMLTRAAGDESADAQLALIARVREASAGRVRANVHLYTAVLTRIQLEGGGEEAVGALLAQMQREGVVPDARMEAALARPAAEVSKMRTRKLLELLERATPDGTAHAHRLFDSLLERRAADGYQLGAMLSHGTASVVEMRALLSRAEASGCALPVAAFNALLSRLQIEGQPIEALGKVLAEMKRQRLEPDTHTRRILRLTDTALSAMRTRELRRRLLAGEDGSRAAAWDLFGGLVERGQHDAFQLNAMRAAATALAGSSSSSSSGSTAALADADEEGAQQQHLQQHQQHVAIFRRAEEQLRSREQQVAVDHGG</sequence>
<gene>
    <name evidence="2" type="ORF">Ctob_002276</name>
</gene>
<keyword evidence="3" id="KW-1185">Reference proteome</keyword>
<name>A0A0M0J6Y2_9EUKA</name>
<comment type="caution">
    <text evidence="2">The sequence shown here is derived from an EMBL/GenBank/DDBJ whole genome shotgun (WGS) entry which is preliminary data.</text>
</comment>
<accession>A0A0M0J6Y2</accession>
<proteinExistence type="predicted"/>
<dbReference type="AlphaFoldDB" id="A0A0M0J6Y2"/>
<dbReference type="InterPro" id="IPR011990">
    <property type="entry name" value="TPR-like_helical_dom_sf"/>
</dbReference>
<feature type="compositionally biased region" description="Low complexity" evidence="1">
    <location>
        <begin position="489"/>
        <end position="503"/>
    </location>
</feature>
<feature type="region of interest" description="Disordered" evidence="1">
    <location>
        <begin position="489"/>
        <end position="522"/>
    </location>
</feature>
<protein>
    <recommendedName>
        <fullName evidence="4">Pentatricopeptide repeat-containing protein</fullName>
    </recommendedName>
</protein>
<dbReference type="EMBL" id="JWZX01003283">
    <property type="protein sequence ID" value="KOO22369.1"/>
    <property type="molecule type" value="Genomic_DNA"/>
</dbReference>
<dbReference type="Proteomes" id="UP000037460">
    <property type="component" value="Unassembled WGS sequence"/>
</dbReference>
<organism evidence="2 3">
    <name type="scientific">Chrysochromulina tobinii</name>
    <dbReference type="NCBI Taxonomy" id="1460289"/>
    <lineage>
        <taxon>Eukaryota</taxon>
        <taxon>Haptista</taxon>
        <taxon>Haptophyta</taxon>
        <taxon>Prymnesiophyceae</taxon>
        <taxon>Prymnesiales</taxon>
        <taxon>Chrysochromulinaceae</taxon>
        <taxon>Chrysochromulina</taxon>
    </lineage>
</organism>
<evidence type="ECO:0008006" key="4">
    <source>
        <dbReference type="Google" id="ProtNLM"/>
    </source>
</evidence>